<feature type="compositionally biased region" description="Basic residues" evidence="3">
    <location>
        <begin position="1"/>
        <end position="10"/>
    </location>
</feature>
<dbReference type="SUPFAM" id="SSF56209">
    <property type="entry name" value="Nitrile hydratase alpha chain"/>
    <property type="match status" value="1"/>
</dbReference>
<dbReference type="Proteomes" id="UP001305521">
    <property type="component" value="Chromosome"/>
</dbReference>
<sequence>MSTPHHHHHDHDHDHDHDHAPIEDGEGPPGPFQILERALRELLIEKGILTAEQITRQIELQEGRTPELGASVIAKAWADPEFHAELKRDARAAVARLGITIPDAPELIALENEEGLHHVIACTLCSCYPRMLLGVPPAWYKSKAYRSRVVLDPRGVLAEFGLTLPEETRIRVVDSTADLRYLVIPRRPEGTEGWDEARLAALVTRDSMIGTAVALAPD</sequence>
<dbReference type="RefSeq" id="WP_318648665.1">
    <property type="nucleotide sequence ID" value="NZ_CP137852.1"/>
</dbReference>
<dbReference type="InterPro" id="IPR004232">
    <property type="entry name" value="CN_Hdrtase_a/SCN_Hdrlase_g"/>
</dbReference>
<protein>
    <submittedName>
        <fullName evidence="5">Nitrile hydratase subunit alpha</fullName>
    </submittedName>
</protein>
<dbReference type="InterPro" id="IPR023900">
    <property type="entry name" value="CN_Hdrtase_asu/SCN_Hdrlase_gsu"/>
</dbReference>
<evidence type="ECO:0000313" key="5">
    <source>
        <dbReference type="EMBL" id="WPB84701.1"/>
    </source>
</evidence>
<feature type="compositionally biased region" description="Basic and acidic residues" evidence="3">
    <location>
        <begin position="11"/>
        <end position="22"/>
    </location>
</feature>
<evidence type="ECO:0000259" key="4">
    <source>
        <dbReference type="Pfam" id="PF02979"/>
    </source>
</evidence>
<gene>
    <name evidence="5" type="ORF">R9Z33_21725</name>
</gene>
<accession>A0ABZ0PGV2</accession>
<evidence type="ECO:0000256" key="1">
    <source>
        <dbReference type="ARBA" id="ARBA00009363"/>
    </source>
</evidence>
<keyword evidence="6" id="KW-1185">Reference proteome</keyword>
<dbReference type="EMBL" id="CP137852">
    <property type="protein sequence ID" value="WPB84701.1"/>
    <property type="molecule type" value="Genomic_DNA"/>
</dbReference>
<dbReference type="InterPro" id="IPR036648">
    <property type="entry name" value="CN_Hdrase_a/SCN_Hdrase_g_sf"/>
</dbReference>
<evidence type="ECO:0000256" key="3">
    <source>
        <dbReference type="SAM" id="MobiDB-lite"/>
    </source>
</evidence>
<proteinExistence type="inferred from homology"/>
<keyword evidence="2" id="KW-0479">Metal-binding</keyword>
<evidence type="ECO:0000313" key="6">
    <source>
        <dbReference type="Proteomes" id="UP001305521"/>
    </source>
</evidence>
<dbReference type="PIRSF" id="PIRSF001426">
    <property type="entry name" value="NHase_alpha"/>
    <property type="match status" value="1"/>
</dbReference>
<dbReference type="Gene3D" id="3.90.330.10">
    <property type="entry name" value="Nitrile hydratase alpha /Thiocyanate hydrolase gamma"/>
    <property type="match status" value="1"/>
</dbReference>
<name>A0ABZ0PGV2_9PROT</name>
<evidence type="ECO:0000256" key="2">
    <source>
        <dbReference type="ARBA" id="ARBA00022723"/>
    </source>
</evidence>
<reference evidence="5 6" key="1">
    <citation type="submission" date="2023-11" db="EMBL/GenBank/DDBJ databases">
        <title>Arctic aerobic anoxygenic photoheterotroph Sediminicoccus rosea KRV36 adapts its photosynthesis to long days of polar summer.</title>
        <authorList>
            <person name="Tomasch J."/>
            <person name="Kopejtka K."/>
            <person name="Bily T."/>
            <person name="Gardiner A.T."/>
            <person name="Gardian Z."/>
            <person name="Shivaramu S."/>
            <person name="Koblizek M."/>
            <person name="Engelhardt F."/>
            <person name="Kaftan D."/>
        </authorList>
    </citation>
    <scope>NUCLEOTIDE SEQUENCE [LARGE SCALE GENOMIC DNA]</scope>
    <source>
        <strain evidence="5 6">R-30</strain>
    </source>
</reference>
<dbReference type="Pfam" id="PF02979">
    <property type="entry name" value="NHase_alpha"/>
    <property type="match status" value="1"/>
</dbReference>
<feature type="domain" description="Nitrile hydratase alpha/Thiocyanate hydrolase gamma" evidence="4">
    <location>
        <begin position="33"/>
        <end position="212"/>
    </location>
</feature>
<organism evidence="5 6">
    <name type="scientific">Sediminicoccus rosea</name>
    <dbReference type="NCBI Taxonomy" id="1225128"/>
    <lineage>
        <taxon>Bacteria</taxon>
        <taxon>Pseudomonadati</taxon>
        <taxon>Pseudomonadota</taxon>
        <taxon>Alphaproteobacteria</taxon>
        <taxon>Acetobacterales</taxon>
        <taxon>Roseomonadaceae</taxon>
        <taxon>Sediminicoccus</taxon>
    </lineage>
</organism>
<comment type="similarity">
    <text evidence="1">Belongs to the nitrile hydratase subunit alpha family.</text>
</comment>
<feature type="region of interest" description="Disordered" evidence="3">
    <location>
        <begin position="1"/>
        <end position="31"/>
    </location>
</feature>